<dbReference type="InterPro" id="IPR016181">
    <property type="entry name" value="Acyl_CoA_acyltransferase"/>
</dbReference>
<evidence type="ECO:0000313" key="2">
    <source>
        <dbReference type="EMBL" id="OOM82604.1"/>
    </source>
</evidence>
<sequence>MESSKLEYKRADVKNINIMLETIQRCMKEVNYIDYNESEFEKYLGTFTTNWLKNISETRHYYEVWYDNKIIACVGVSRDYSQEKQSYFTVIFVNPDYRGIGVGRELVNHLELDEWYLDSNLIEIPSSKSSHKFYYKLRYEYRTYPPVFNKDDGSTIMYKYKKDNIYAI</sequence>
<gene>
    <name evidence="2" type="ORF">CLPUN_00240</name>
</gene>
<name>A0A1S8TY16_9CLOT</name>
<evidence type="ECO:0000313" key="3">
    <source>
        <dbReference type="Proteomes" id="UP000190890"/>
    </source>
</evidence>
<dbReference type="OrthoDB" id="9800797at2"/>
<dbReference type="Pfam" id="PF00583">
    <property type="entry name" value="Acetyltransf_1"/>
    <property type="match status" value="1"/>
</dbReference>
<protein>
    <submittedName>
        <fullName evidence="2">Acetyltransferase (GNAT) family protein</fullName>
    </submittedName>
</protein>
<dbReference type="InterPro" id="IPR000182">
    <property type="entry name" value="GNAT_dom"/>
</dbReference>
<dbReference type="CDD" id="cd04301">
    <property type="entry name" value="NAT_SF"/>
    <property type="match status" value="1"/>
</dbReference>
<evidence type="ECO:0000259" key="1">
    <source>
        <dbReference type="PROSITE" id="PS51186"/>
    </source>
</evidence>
<proteinExistence type="predicted"/>
<keyword evidence="3" id="KW-1185">Reference proteome</keyword>
<dbReference type="Gene3D" id="3.40.630.30">
    <property type="match status" value="1"/>
</dbReference>
<feature type="domain" description="N-acetyltransferase" evidence="1">
    <location>
        <begin position="18"/>
        <end position="162"/>
    </location>
</feature>
<accession>A0A1S8TY16</accession>
<dbReference type="SUPFAM" id="SSF55729">
    <property type="entry name" value="Acyl-CoA N-acyltransferases (Nat)"/>
    <property type="match status" value="1"/>
</dbReference>
<organism evidence="2 3">
    <name type="scientific">Clostridium puniceum</name>
    <dbReference type="NCBI Taxonomy" id="29367"/>
    <lineage>
        <taxon>Bacteria</taxon>
        <taxon>Bacillati</taxon>
        <taxon>Bacillota</taxon>
        <taxon>Clostridia</taxon>
        <taxon>Eubacteriales</taxon>
        <taxon>Clostridiaceae</taxon>
        <taxon>Clostridium</taxon>
    </lineage>
</organism>
<keyword evidence="2" id="KW-0808">Transferase</keyword>
<dbReference type="PROSITE" id="PS51186">
    <property type="entry name" value="GNAT"/>
    <property type="match status" value="1"/>
</dbReference>
<dbReference type="GO" id="GO:0016747">
    <property type="term" value="F:acyltransferase activity, transferring groups other than amino-acyl groups"/>
    <property type="evidence" value="ECO:0007669"/>
    <property type="project" value="InterPro"/>
</dbReference>
<dbReference type="EMBL" id="LZZM01000002">
    <property type="protein sequence ID" value="OOM82604.1"/>
    <property type="molecule type" value="Genomic_DNA"/>
</dbReference>
<comment type="caution">
    <text evidence="2">The sequence shown here is derived from an EMBL/GenBank/DDBJ whole genome shotgun (WGS) entry which is preliminary data.</text>
</comment>
<dbReference type="AlphaFoldDB" id="A0A1S8TY16"/>
<dbReference type="Proteomes" id="UP000190890">
    <property type="component" value="Unassembled WGS sequence"/>
</dbReference>
<reference evidence="2 3" key="1">
    <citation type="submission" date="2016-05" db="EMBL/GenBank/DDBJ databases">
        <title>Microbial solvent formation.</title>
        <authorList>
            <person name="Poehlein A."/>
            <person name="Montoya Solano J.D."/>
            <person name="Flitsch S."/>
            <person name="Krabben P."/>
            <person name="Duerre P."/>
            <person name="Daniel R."/>
        </authorList>
    </citation>
    <scope>NUCLEOTIDE SEQUENCE [LARGE SCALE GENOMIC DNA]</scope>
    <source>
        <strain evidence="2 3">DSM 2619</strain>
    </source>
</reference>
<dbReference type="STRING" id="29367.CLPUN_00240"/>